<name>A0A2G9V205_TELCI</name>
<dbReference type="OrthoDB" id="10546141at2759"/>
<evidence type="ECO:0000256" key="1">
    <source>
        <dbReference type="SAM" id="MobiDB-lite"/>
    </source>
</evidence>
<feature type="compositionally biased region" description="Basic and acidic residues" evidence="1">
    <location>
        <begin position="206"/>
        <end position="215"/>
    </location>
</feature>
<evidence type="ECO:0000313" key="3">
    <source>
        <dbReference type="Proteomes" id="UP000230423"/>
    </source>
</evidence>
<keyword evidence="3" id="KW-1185">Reference proteome</keyword>
<dbReference type="AlphaFoldDB" id="A0A2G9V205"/>
<sequence length="280" mass="30908">MCTLTSELKEGSRSFIDRFRKRNVAHTWIVEGKVNQFPASTPDCVVTFVKEKLWCKDPDKRPDFSSILAELEKLASEYAEKTTEVIEDHVSSLAMSEGKTTATIEIDVSTEAKSKKPAKLADSLKSSKKKKEADTPVSKEAATPVSKEAATPVSKEAATPVSKEAVTSVSKESLPKTSKETPSPSPVRKAAEVRASASTSKSALKSVKEPTKKTGVEPSAELMTPTQIDIDSHRDKDDFKDVEIRTKPVFGRRSKFSEYLSCYEKAQATKKNLRTYHDIF</sequence>
<organism evidence="2 3">
    <name type="scientific">Teladorsagia circumcincta</name>
    <name type="common">Brown stomach worm</name>
    <name type="synonym">Ostertagia circumcincta</name>
    <dbReference type="NCBI Taxonomy" id="45464"/>
    <lineage>
        <taxon>Eukaryota</taxon>
        <taxon>Metazoa</taxon>
        <taxon>Ecdysozoa</taxon>
        <taxon>Nematoda</taxon>
        <taxon>Chromadorea</taxon>
        <taxon>Rhabditida</taxon>
        <taxon>Rhabditina</taxon>
        <taxon>Rhabditomorpha</taxon>
        <taxon>Strongyloidea</taxon>
        <taxon>Trichostrongylidae</taxon>
        <taxon>Teladorsagia</taxon>
    </lineage>
</organism>
<dbReference type="Gene3D" id="1.10.510.10">
    <property type="entry name" value="Transferase(Phosphotransferase) domain 1"/>
    <property type="match status" value="1"/>
</dbReference>
<evidence type="ECO:0000313" key="2">
    <source>
        <dbReference type="EMBL" id="PIO75992.1"/>
    </source>
</evidence>
<feature type="compositionally biased region" description="Low complexity" evidence="1">
    <location>
        <begin position="195"/>
        <end position="205"/>
    </location>
</feature>
<feature type="region of interest" description="Disordered" evidence="1">
    <location>
        <begin position="111"/>
        <end position="234"/>
    </location>
</feature>
<gene>
    <name evidence="2" type="ORF">TELCIR_01943</name>
</gene>
<dbReference type="Proteomes" id="UP000230423">
    <property type="component" value="Unassembled WGS sequence"/>
</dbReference>
<proteinExistence type="predicted"/>
<dbReference type="EMBL" id="KZ345088">
    <property type="protein sequence ID" value="PIO75992.1"/>
    <property type="molecule type" value="Genomic_DNA"/>
</dbReference>
<evidence type="ECO:0008006" key="4">
    <source>
        <dbReference type="Google" id="ProtNLM"/>
    </source>
</evidence>
<protein>
    <recommendedName>
        <fullName evidence="4">Serine-threonine/tyrosine-protein kinase catalytic domain-containing protein</fullName>
    </recommendedName>
</protein>
<accession>A0A2G9V205</accession>
<reference evidence="2 3" key="1">
    <citation type="submission" date="2015-09" db="EMBL/GenBank/DDBJ databases">
        <title>Draft genome of the parasitic nematode Teladorsagia circumcincta isolate WARC Sus (inbred).</title>
        <authorList>
            <person name="Mitreva M."/>
        </authorList>
    </citation>
    <scope>NUCLEOTIDE SEQUENCE [LARGE SCALE GENOMIC DNA]</scope>
    <source>
        <strain evidence="2 3">S</strain>
    </source>
</reference>